<keyword evidence="8 12" id="KW-1133">Transmembrane helix</keyword>
<evidence type="ECO:0000256" key="1">
    <source>
        <dbReference type="ARBA" id="ARBA00001970"/>
    </source>
</evidence>
<organism evidence="14">
    <name type="scientific">Oppiella nova</name>
    <dbReference type="NCBI Taxonomy" id="334625"/>
    <lineage>
        <taxon>Eukaryota</taxon>
        <taxon>Metazoa</taxon>
        <taxon>Ecdysozoa</taxon>
        <taxon>Arthropoda</taxon>
        <taxon>Chelicerata</taxon>
        <taxon>Arachnida</taxon>
        <taxon>Acari</taxon>
        <taxon>Acariformes</taxon>
        <taxon>Sarcoptiformes</taxon>
        <taxon>Oribatida</taxon>
        <taxon>Brachypylina</taxon>
        <taxon>Oppioidea</taxon>
        <taxon>Oppiidae</taxon>
        <taxon>Oppiella</taxon>
    </lineage>
</organism>
<dbReference type="PROSITE" id="PS50939">
    <property type="entry name" value="CYTOCHROME_B561"/>
    <property type="match status" value="1"/>
</dbReference>
<name>A0A7R9LZF9_9ACAR</name>
<evidence type="ECO:0000256" key="12">
    <source>
        <dbReference type="SAM" id="Phobius"/>
    </source>
</evidence>
<comment type="cofactor">
    <cofactor evidence="1">
        <name>heme b</name>
        <dbReference type="ChEBI" id="CHEBI:60344"/>
    </cofactor>
</comment>
<feature type="transmembrane region" description="Helical" evidence="12">
    <location>
        <begin position="122"/>
        <end position="141"/>
    </location>
</feature>
<protein>
    <recommendedName>
        <fullName evidence="13">Cytochrome b561 domain-containing protein</fullName>
    </recommendedName>
</protein>
<sequence>MSHHQSPGHHNNHAVGRPKDYVKHQNSGSDSDDMQEMSGFARFCFGLLWCFAQIGLWGSVLLFLYWVLKFDKGFAWQHDKRKMFNLHAFLMLTGFIFMNGQAMLIYKTFLCCKKIYNKITHTIFFLLSTSLITFGMIVGIQGQHLSPLDLPSAHFYSIHSWIGLVTAGLFALQFLFGFITFLLLLCCEKATAGFRARVLPTHQTMGIIIYTLAIAGCLTGLLQTARSRLSGPSPLEPEKPDYKNIGSPLNPFLNPGMVINLVGVCLIALAIIMPYIIRNFTQRRNMASFSVN</sequence>
<evidence type="ECO:0000259" key="13">
    <source>
        <dbReference type="PROSITE" id="PS50939"/>
    </source>
</evidence>
<evidence type="ECO:0000256" key="5">
    <source>
        <dbReference type="ARBA" id="ARBA00022692"/>
    </source>
</evidence>
<dbReference type="GO" id="GO:0016491">
    <property type="term" value="F:oxidoreductase activity"/>
    <property type="evidence" value="ECO:0007669"/>
    <property type="project" value="InterPro"/>
</dbReference>
<feature type="transmembrane region" description="Helical" evidence="12">
    <location>
        <begin position="43"/>
        <end position="68"/>
    </location>
</feature>
<keyword evidence="7" id="KW-0249">Electron transport</keyword>
<dbReference type="GO" id="GO:0016020">
    <property type="term" value="C:membrane"/>
    <property type="evidence" value="ECO:0007669"/>
    <property type="project" value="UniProtKB-SubCell"/>
</dbReference>
<feature type="region of interest" description="Disordered" evidence="11">
    <location>
        <begin position="1"/>
        <end position="30"/>
    </location>
</feature>
<reference evidence="14" key="1">
    <citation type="submission" date="2020-11" db="EMBL/GenBank/DDBJ databases">
        <authorList>
            <person name="Tran Van P."/>
        </authorList>
    </citation>
    <scope>NUCLEOTIDE SEQUENCE</scope>
</reference>
<evidence type="ECO:0000256" key="4">
    <source>
        <dbReference type="ARBA" id="ARBA00022617"/>
    </source>
</evidence>
<keyword evidence="10 12" id="KW-0472">Membrane</keyword>
<keyword evidence="5 12" id="KW-0812">Transmembrane</keyword>
<gene>
    <name evidence="14" type="ORF">ONB1V03_LOCUS7869</name>
</gene>
<dbReference type="SMART" id="SM00665">
    <property type="entry name" value="B561"/>
    <property type="match status" value="1"/>
</dbReference>
<dbReference type="Proteomes" id="UP000728032">
    <property type="component" value="Unassembled WGS sequence"/>
</dbReference>
<dbReference type="Pfam" id="PF03188">
    <property type="entry name" value="Cytochrom_B561"/>
    <property type="match status" value="1"/>
</dbReference>
<dbReference type="GO" id="GO:0046872">
    <property type="term" value="F:metal ion binding"/>
    <property type="evidence" value="ECO:0007669"/>
    <property type="project" value="UniProtKB-KW"/>
</dbReference>
<feature type="transmembrane region" description="Helical" evidence="12">
    <location>
        <begin position="207"/>
        <end position="225"/>
    </location>
</feature>
<keyword evidence="3" id="KW-0813">Transport</keyword>
<dbReference type="PANTHER" id="PTHR10106">
    <property type="entry name" value="CYTOCHROME B561-RELATED"/>
    <property type="match status" value="1"/>
</dbReference>
<dbReference type="OrthoDB" id="907479at2759"/>
<keyword evidence="15" id="KW-1185">Reference proteome</keyword>
<accession>A0A7R9LZF9</accession>
<feature type="transmembrane region" description="Helical" evidence="12">
    <location>
        <begin position="257"/>
        <end position="277"/>
    </location>
</feature>
<evidence type="ECO:0000256" key="7">
    <source>
        <dbReference type="ARBA" id="ARBA00022982"/>
    </source>
</evidence>
<feature type="compositionally biased region" description="Basic residues" evidence="11">
    <location>
        <begin position="1"/>
        <end position="12"/>
    </location>
</feature>
<dbReference type="InterPro" id="IPR043205">
    <property type="entry name" value="CYB561/CYBRD1-like"/>
</dbReference>
<feature type="transmembrane region" description="Helical" evidence="12">
    <location>
        <begin position="161"/>
        <end position="186"/>
    </location>
</feature>
<keyword evidence="4" id="KW-0349">Heme</keyword>
<feature type="transmembrane region" description="Helical" evidence="12">
    <location>
        <begin position="88"/>
        <end position="110"/>
    </location>
</feature>
<dbReference type="AlphaFoldDB" id="A0A7R9LZF9"/>
<evidence type="ECO:0000256" key="3">
    <source>
        <dbReference type="ARBA" id="ARBA00022448"/>
    </source>
</evidence>
<dbReference type="Gene3D" id="1.20.120.1770">
    <property type="match status" value="1"/>
</dbReference>
<evidence type="ECO:0000256" key="9">
    <source>
        <dbReference type="ARBA" id="ARBA00023004"/>
    </source>
</evidence>
<dbReference type="FunFam" id="1.20.120.1770:FF:000001">
    <property type="entry name" value="Cytochrome b reductase 1"/>
    <property type="match status" value="1"/>
</dbReference>
<proteinExistence type="predicted"/>
<dbReference type="PANTHER" id="PTHR10106:SF24">
    <property type="entry name" value="NO EXTENDED MEMORY, ISOFORM A"/>
    <property type="match status" value="1"/>
</dbReference>
<evidence type="ECO:0000256" key="6">
    <source>
        <dbReference type="ARBA" id="ARBA00022723"/>
    </source>
</evidence>
<keyword evidence="6" id="KW-0479">Metal-binding</keyword>
<evidence type="ECO:0000256" key="2">
    <source>
        <dbReference type="ARBA" id="ARBA00004141"/>
    </source>
</evidence>
<evidence type="ECO:0000313" key="15">
    <source>
        <dbReference type="Proteomes" id="UP000728032"/>
    </source>
</evidence>
<evidence type="ECO:0000256" key="10">
    <source>
        <dbReference type="ARBA" id="ARBA00023136"/>
    </source>
</evidence>
<comment type="subcellular location">
    <subcellularLocation>
        <location evidence="2">Membrane</location>
        <topology evidence="2">Multi-pass membrane protein</topology>
    </subcellularLocation>
</comment>
<evidence type="ECO:0000256" key="8">
    <source>
        <dbReference type="ARBA" id="ARBA00022989"/>
    </source>
</evidence>
<evidence type="ECO:0000256" key="11">
    <source>
        <dbReference type="SAM" id="MobiDB-lite"/>
    </source>
</evidence>
<feature type="domain" description="Cytochrome b561" evidence="13">
    <location>
        <begin position="51"/>
        <end position="278"/>
    </location>
</feature>
<dbReference type="EMBL" id="OC919010">
    <property type="protein sequence ID" value="CAD7650547.1"/>
    <property type="molecule type" value="Genomic_DNA"/>
</dbReference>
<evidence type="ECO:0000313" key="14">
    <source>
        <dbReference type="EMBL" id="CAD7650547.1"/>
    </source>
</evidence>
<keyword evidence="9" id="KW-0408">Iron</keyword>
<dbReference type="InterPro" id="IPR006593">
    <property type="entry name" value="Cyt_b561/ferric_Rdtase_TM"/>
</dbReference>
<dbReference type="EMBL" id="CAJPVJ010004185">
    <property type="protein sequence ID" value="CAG2168379.1"/>
    <property type="molecule type" value="Genomic_DNA"/>
</dbReference>